<evidence type="ECO:0000259" key="7">
    <source>
        <dbReference type="Pfam" id="PF00482"/>
    </source>
</evidence>
<keyword evidence="9" id="KW-1185">Reference proteome</keyword>
<evidence type="ECO:0000256" key="1">
    <source>
        <dbReference type="ARBA" id="ARBA00004651"/>
    </source>
</evidence>
<dbReference type="PANTHER" id="PTHR35007:SF1">
    <property type="entry name" value="PILUS ASSEMBLY PROTEIN"/>
    <property type="match status" value="1"/>
</dbReference>
<feature type="transmembrane region" description="Helical" evidence="6">
    <location>
        <begin position="280"/>
        <end position="300"/>
    </location>
</feature>
<dbReference type="PANTHER" id="PTHR35007">
    <property type="entry name" value="INTEGRAL MEMBRANE PROTEIN-RELATED"/>
    <property type="match status" value="1"/>
</dbReference>
<proteinExistence type="predicted"/>
<keyword evidence="5 6" id="KW-0472">Membrane</keyword>
<keyword evidence="3 6" id="KW-0812">Transmembrane</keyword>
<dbReference type="EMBL" id="CP101989">
    <property type="protein sequence ID" value="UUI64112.1"/>
    <property type="molecule type" value="Genomic_DNA"/>
</dbReference>
<dbReference type="InterPro" id="IPR018076">
    <property type="entry name" value="T2SS_GspF_dom"/>
</dbReference>
<evidence type="ECO:0000256" key="2">
    <source>
        <dbReference type="ARBA" id="ARBA00022475"/>
    </source>
</evidence>
<name>A0ABY5K107_9CELL</name>
<evidence type="ECO:0000256" key="3">
    <source>
        <dbReference type="ARBA" id="ARBA00022692"/>
    </source>
</evidence>
<comment type="subcellular location">
    <subcellularLocation>
        <location evidence="1">Cell membrane</location>
        <topology evidence="1">Multi-pass membrane protein</topology>
    </subcellularLocation>
</comment>
<evidence type="ECO:0000313" key="9">
    <source>
        <dbReference type="Proteomes" id="UP001317322"/>
    </source>
</evidence>
<dbReference type="RefSeq" id="WP_227565670.1">
    <property type="nucleotide sequence ID" value="NZ_CP101989.1"/>
</dbReference>
<evidence type="ECO:0000256" key="4">
    <source>
        <dbReference type="ARBA" id="ARBA00022989"/>
    </source>
</evidence>
<feature type="transmembrane region" description="Helical" evidence="6">
    <location>
        <begin position="6"/>
        <end position="25"/>
    </location>
</feature>
<evidence type="ECO:0000313" key="8">
    <source>
        <dbReference type="EMBL" id="UUI64112.1"/>
    </source>
</evidence>
<dbReference type="InterPro" id="IPR042094">
    <property type="entry name" value="T2SS_GspF_sf"/>
</dbReference>
<keyword evidence="4 6" id="KW-1133">Transmembrane helix</keyword>
<sequence length="308" mass="32587">MTLVLVLALVFVATVAFVAGVVELTSVSTRRRTILSGVADEPVPTWQGRVAQWDRVFARTKAGAWTQRQLLLAGEERRSPVLVVAVAAGVGVVLAWILAAGLAPVFALAGLAGGVVAVRVWLARARDRRNEQFIAQMPELARVLSNATSAGLSIASAVAVAAEELQAPAGVELQRVASRLRFGGSLETAMRELEGRLPSREVSVLVSTLLVSARSGGSLVTALRDIADTLDDRKETRREVKTTLAQATVTGYAVIGMGVAILFLLNTIQPGTVQAMTESWAGRTALVVAGGLFFAGFVAIRRMTRFDG</sequence>
<evidence type="ECO:0000256" key="6">
    <source>
        <dbReference type="SAM" id="Phobius"/>
    </source>
</evidence>
<reference evidence="8 9" key="1">
    <citation type="submission" date="2022-07" db="EMBL/GenBank/DDBJ databases">
        <title>Novel species in genus cellulomonas.</title>
        <authorList>
            <person name="Ye L."/>
        </authorList>
    </citation>
    <scope>NUCLEOTIDE SEQUENCE [LARGE SCALE GENOMIC DNA]</scope>
    <source>
        <strain evidence="9">zg-Y908</strain>
    </source>
</reference>
<evidence type="ECO:0000256" key="5">
    <source>
        <dbReference type="ARBA" id="ARBA00023136"/>
    </source>
</evidence>
<dbReference type="Pfam" id="PF00482">
    <property type="entry name" value="T2SSF"/>
    <property type="match status" value="1"/>
</dbReference>
<dbReference type="Gene3D" id="1.20.81.30">
    <property type="entry name" value="Type II secretion system (T2SS), domain F"/>
    <property type="match status" value="1"/>
</dbReference>
<feature type="domain" description="Type II secretion system protein GspF" evidence="7">
    <location>
        <begin position="141"/>
        <end position="264"/>
    </location>
</feature>
<organism evidence="8 9">
    <name type="scientific">Cellulomonas wangsupingiae</name>
    <dbReference type="NCBI Taxonomy" id="2968085"/>
    <lineage>
        <taxon>Bacteria</taxon>
        <taxon>Bacillati</taxon>
        <taxon>Actinomycetota</taxon>
        <taxon>Actinomycetes</taxon>
        <taxon>Micrococcales</taxon>
        <taxon>Cellulomonadaceae</taxon>
        <taxon>Cellulomonas</taxon>
    </lineage>
</organism>
<accession>A0ABY5K107</accession>
<feature type="transmembrane region" description="Helical" evidence="6">
    <location>
        <begin position="244"/>
        <end position="268"/>
    </location>
</feature>
<feature type="transmembrane region" description="Helical" evidence="6">
    <location>
        <begin position="81"/>
        <end position="99"/>
    </location>
</feature>
<gene>
    <name evidence="8" type="ORF">NP075_13365</name>
</gene>
<dbReference type="Proteomes" id="UP001317322">
    <property type="component" value="Chromosome"/>
</dbReference>
<protein>
    <submittedName>
        <fullName evidence="8">Type II secretion system F family protein</fullName>
    </submittedName>
</protein>
<feature type="transmembrane region" description="Helical" evidence="6">
    <location>
        <begin position="105"/>
        <end position="122"/>
    </location>
</feature>
<keyword evidence="2" id="KW-1003">Cell membrane</keyword>